<sequence>MKIKHILLIVASATVYIIIMVSILLIIMKPDNTDYALWLKNHYDVRCLDVSCDSFEVEVENENGRDKQITLVKAKDSYTSGVFTMRKDVAYRNLEDPSYHLDLKVRGFFDEFSIIEEEVSLSSK</sequence>
<accession>A0ABQ1QGH4</accession>
<keyword evidence="1" id="KW-0812">Transmembrane</keyword>
<dbReference type="RefSeq" id="WP_188655828.1">
    <property type="nucleotide sequence ID" value="NZ_BMIN01000021.1"/>
</dbReference>
<keyword evidence="1" id="KW-0472">Membrane</keyword>
<evidence type="ECO:0000256" key="1">
    <source>
        <dbReference type="SAM" id="Phobius"/>
    </source>
</evidence>
<dbReference type="EMBL" id="BMIN01000021">
    <property type="protein sequence ID" value="GGD25801.1"/>
    <property type="molecule type" value="Genomic_DNA"/>
</dbReference>
<dbReference type="Proteomes" id="UP000642571">
    <property type="component" value="Unassembled WGS sequence"/>
</dbReference>
<organism evidence="2 3">
    <name type="scientific">Pontibacillus salipaludis</name>
    <dbReference type="NCBI Taxonomy" id="1697394"/>
    <lineage>
        <taxon>Bacteria</taxon>
        <taxon>Bacillati</taxon>
        <taxon>Bacillota</taxon>
        <taxon>Bacilli</taxon>
        <taxon>Bacillales</taxon>
        <taxon>Bacillaceae</taxon>
        <taxon>Pontibacillus</taxon>
    </lineage>
</organism>
<comment type="caution">
    <text evidence="2">The sequence shown here is derived from an EMBL/GenBank/DDBJ whole genome shotgun (WGS) entry which is preliminary data.</text>
</comment>
<gene>
    <name evidence="2" type="ORF">GCM10011389_36730</name>
</gene>
<evidence type="ECO:0000313" key="2">
    <source>
        <dbReference type="EMBL" id="GGD25801.1"/>
    </source>
</evidence>
<evidence type="ECO:0000313" key="3">
    <source>
        <dbReference type="Proteomes" id="UP000642571"/>
    </source>
</evidence>
<proteinExistence type="predicted"/>
<feature type="transmembrane region" description="Helical" evidence="1">
    <location>
        <begin position="6"/>
        <end position="27"/>
    </location>
</feature>
<name>A0ABQ1QGH4_9BACI</name>
<keyword evidence="3" id="KW-1185">Reference proteome</keyword>
<reference evidence="3" key="1">
    <citation type="journal article" date="2019" name="Int. J. Syst. Evol. Microbiol.">
        <title>The Global Catalogue of Microorganisms (GCM) 10K type strain sequencing project: providing services to taxonomists for standard genome sequencing and annotation.</title>
        <authorList>
            <consortium name="The Broad Institute Genomics Platform"/>
            <consortium name="The Broad Institute Genome Sequencing Center for Infectious Disease"/>
            <person name="Wu L."/>
            <person name="Ma J."/>
        </authorList>
    </citation>
    <scope>NUCLEOTIDE SEQUENCE [LARGE SCALE GENOMIC DNA]</scope>
    <source>
        <strain evidence="3">CGMCC 1.15353</strain>
    </source>
</reference>
<protein>
    <submittedName>
        <fullName evidence="2">Uncharacterized protein</fullName>
    </submittedName>
</protein>
<keyword evidence="1" id="KW-1133">Transmembrane helix</keyword>